<proteinExistence type="predicted"/>
<evidence type="ECO:0000313" key="1">
    <source>
        <dbReference type="EMBL" id="KAK7465354.1"/>
    </source>
</evidence>
<name>A0ABR1JRA5_9AGAR</name>
<dbReference type="EMBL" id="JBANRG010000006">
    <property type="protein sequence ID" value="KAK7465354.1"/>
    <property type="molecule type" value="Genomic_DNA"/>
</dbReference>
<sequence length="141" mass="16666">MPVAPRSRARHIYKEPYLPSFQLVLEEAITGENARPRIERWPSYVFRMRGDIDYGDTEDEDIRVYYGMQSQYLPDFDYVAPDMLDSYEREFSEDEDVQEVSMPTPVSGFLHLVKRYLRSIPEVLKSVSIGRRYNSFPLQEN</sequence>
<comment type="caution">
    <text evidence="1">The sequence shown here is derived from an EMBL/GenBank/DDBJ whole genome shotgun (WGS) entry which is preliminary data.</text>
</comment>
<reference evidence="1 2" key="1">
    <citation type="submission" date="2024-01" db="EMBL/GenBank/DDBJ databases">
        <title>A draft genome for the cacao thread blight pathogen Marasmiellus scandens.</title>
        <authorList>
            <person name="Baruah I.K."/>
            <person name="Leung J."/>
            <person name="Bukari Y."/>
            <person name="Amoako-Attah I."/>
            <person name="Meinhardt L.W."/>
            <person name="Bailey B.A."/>
            <person name="Cohen S.P."/>
        </authorList>
    </citation>
    <scope>NUCLEOTIDE SEQUENCE [LARGE SCALE GENOMIC DNA]</scope>
    <source>
        <strain evidence="1 2">GH-19</strain>
    </source>
</reference>
<dbReference type="Proteomes" id="UP001498398">
    <property type="component" value="Unassembled WGS sequence"/>
</dbReference>
<protein>
    <submittedName>
        <fullName evidence="1">Uncharacterized protein</fullName>
    </submittedName>
</protein>
<accession>A0ABR1JRA5</accession>
<gene>
    <name evidence="1" type="ORF">VKT23_005333</name>
</gene>
<keyword evidence="2" id="KW-1185">Reference proteome</keyword>
<organism evidence="1 2">
    <name type="scientific">Marasmiellus scandens</name>
    <dbReference type="NCBI Taxonomy" id="2682957"/>
    <lineage>
        <taxon>Eukaryota</taxon>
        <taxon>Fungi</taxon>
        <taxon>Dikarya</taxon>
        <taxon>Basidiomycota</taxon>
        <taxon>Agaricomycotina</taxon>
        <taxon>Agaricomycetes</taxon>
        <taxon>Agaricomycetidae</taxon>
        <taxon>Agaricales</taxon>
        <taxon>Marasmiineae</taxon>
        <taxon>Omphalotaceae</taxon>
        <taxon>Marasmiellus</taxon>
    </lineage>
</organism>
<evidence type="ECO:0000313" key="2">
    <source>
        <dbReference type="Proteomes" id="UP001498398"/>
    </source>
</evidence>